<dbReference type="AlphaFoldDB" id="A0AAN7VWA7"/>
<dbReference type="EMBL" id="JAVRBK010000001">
    <property type="protein sequence ID" value="KAK5649849.1"/>
    <property type="molecule type" value="Genomic_DNA"/>
</dbReference>
<gene>
    <name evidence="1" type="ORF">RI129_000878</name>
</gene>
<accession>A0AAN7VWA7</accession>
<evidence type="ECO:0000313" key="2">
    <source>
        <dbReference type="Proteomes" id="UP001329430"/>
    </source>
</evidence>
<reference evidence="1 2" key="1">
    <citation type="journal article" date="2024" name="Insects">
        <title>An Improved Chromosome-Level Genome Assembly of the Firefly Pyrocoelia pectoralis.</title>
        <authorList>
            <person name="Fu X."/>
            <person name="Meyer-Rochow V.B."/>
            <person name="Ballantyne L."/>
            <person name="Zhu X."/>
        </authorList>
    </citation>
    <scope>NUCLEOTIDE SEQUENCE [LARGE SCALE GENOMIC DNA]</scope>
    <source>
        <strain evidence="1">XCY_ONT2</strain>
    </source>
</reference>
<comment type="caution">
    <text evidence="1">The sequence shown here is derived from an EMBL/GenBank/DDBJ whole genome shotgun (WGS) entry which is preliminary data.</text>
</comment>
<sequence length="367" mass="41927">MQKNRNRTFKNNFEFSKEFLQSLPNLEKLSSNTCDQVINEKQKLNQSAILHEEKQHAHSSSSFDCDSLTNESDLDIVSFGKSSSSSISWSEDFDSEATLKVQNELERMERILLGKEAIPLHYNKDEYTQWIDTFPKIRIIEDTSNTPTREIDDIGDHFGDTYQFRESNEDCSNLPIVHIKPGIVEPVRTSDRQNLTCKSNLRTSQSNLTNSSKLKEFLKVSPILLEESGCRSNYLSTRQQSSHSISQSEKLSMKWMRGDAPHDYSSLPYVSSAKSKVNNSTIRKKSDKFKHLPNISPYKSNCVSLPPIKTLSFPSANQHRPSLTPRIQAKSTSSATIPVEVKIKRSKYLYKICNCDAELISFRKLQK</sequence>
<name>A0AAN7VWA7_9COLE</name>
<protein>
    <submittedName>
        <fullName evidence="1">Uncharacterized protein</fullName>
    </submittedName>
</protein>
<organism evidence="1 2">
    <name type="scientific">Pyrocoelia pectoralis</name>
    <dbReference type="NCBI Taxonomy" id="417401"/>
    <lineage>
        <taxon>Eukaryota</taxon>
        <taxon>Metazoa</taxon>
        <taxon>Ecdysozoa</taxon>
        <taxon>Arthropoda</taxon>
        <taxon>Hexapoda</taxon>
        <taxon>Insecta</taxon>
        <taxon>Pterygota</taxon>
        <taxon>Neoptera</taxon>
        <taxon>Endopterygota</taxon>
        <taxon>Coleoptera</taxon>
        <taxon>Polyphaga</taxon>
        <taxon>Elateriformia</taxon>
        <taxon>Elateroidea</taxon>
        <taxon>Lampyridae</taxon>
        <taxon>Lampyrinae</taxon>
        <taxon>Pyrocoelia</taxon>
    </lineage>
</organism>
<dbReference type="Proteomes" id="UP001329430">
    <property type="component" value="Chromosome 1"/>
</dbReference>
<keyword evidence="2" id="KW-1185">Reference proteome</keyword>
<proteinExistence type="predicted"/>
<evidence type="ECO:0000313" key="1">
    <source>
        <dbReference type="EMBL" id="KAK5649849.1"/>
    </source>
</evidence>